<dbReference type="SMART" id="SM00313">
    <property type="entry name" value="PXA"/>
    <property type="match status" value="1"/>
</dbReference>
<dbReference type="Gene3D" id="1.10.167.10">
    <property type="entry name" value="Regulator of G-protein Signalling 4, domain 2"/>
    <property type="match status" value="1"/>
</dbReference>
<evidence type="ECO:0000256" key="3">
    <source>
        <dbReference type="SAM" id="Phobius"/>
    </source>
</evidence>
<feature type="region of interest" description="Disordered" evidence="2">
    <location>
        <begin position="1221"/>
        <end position="1243"/>
    </location>
</feature>
<evidence type="ECO:0000256" key="2">
    <source>
        <dbReference type="SAM" id="MobiDB-lite"/>
    </source>
</evidence>
<dbReference type="Gene3D" id="3.60.10.10">
    <property type="entry name" value="Endonuclease/exonuclease/phosphatase"/>
    <property type="match status" value="1"/>
</dbReference>
<evidence type="ECO:0000256" key="1">
    <source>
        <dbReference type="ARBA" id="ARBA00010883"/>
    </source>
</evidence>
<evidence type="ECO:0000259" key="5">
    <source>
        <dbReference type="PROSITE" id="PS50195"/>
    </source>
</evidence>
<dbReference type="Pfam" id="PF08628">
    <property type="entry name" value="Nexin_C"/>
    <property type="match status" value="1"/>
</dbReference>
<sequence length="1243" mass="143943">MDCIKDILFKENSKIVCLQEHWLFNFEKNSLDELFPECEWTAKSVDELNPIGPTQRPRGYGGVAILWREDIKHLIERLEEGSERIVCVKVNVSPKPYILMCVYMPCRVPKRQAAMKNFLHETNLAYNETDVTFIHPNGQEVSTIDYIFKSKEIDEDLNLTKRLDMLPANTSDHHPIYTTIQCHFESKIKTAEKNQYPSKVNWSKIDLEKYQTEITNKINELEAKEKIIDVKDLINALTVVQAKFLKKSKPHKQKNTHIWNDEIALALLNNNVAELISSQDPRLLHDLSVGAQTSVRWENLMLSNIDWKWPTLGVFLFLVSFGNFGLLLIVYFLCILVGALVIAVYHGRQISLHTQKTDFPELPKPQLGVMKIMKTMENITKIKNFDKRMTGASVIDEVLQEVLKHAFRDYIKAWYRQISDHDGFLLDIRQTVQKVAITFATRSKEVDWMPYFTQRLVDDFASHIKLYRRATDKVNMSSKEAGYEEHVVSEFFDLELEMEKNMCRDVVCLDPDSERQYLQDLSEVLLFLLLPQEDFHNKSFRYILREVLVNGIFLPTIDLMSDPDYVNQNIAWFCTERTLTNETFLQVAKSSIDIDELEAVKEIVEQNIHKWRSKDSGGIDDALVKQNLNSLVFVKTICEGRIKRLIDGVDDNIDISDICRARNIFILSLDEIIENNIALAVFIEFMTSVGGQMYLFFYLNVEGFRAAAEQQIRAAQQRAMGGEATEVDLESLRRAALIIHDQYLSDKASSRIKIDSEIVKRTLQRIKSKFLSESVFDEVAAKVYQILHTEQYYEKFLQSNVYTKLMEDLGLVKEDRLEEGDNISIDDIRRIIWFKNEDLANDSSDEIPAPALKSNMAQSDDEEFISAFISQTGIVKEAEKSGKTYAVFAVRVTKKVNGEDDIQEIYRRYSDFHDLNMLVQEKFPDLPGPGLPGKTMLKNMNQEFLEKRRKSLDNYLQNLLNPQLWDENKGLKDLLMKFLAQGLWEKHKSDLARKMDTIVNPLRTAGRAMAPDHIVDGLGKKFRSVRFFGRREKLESGKVAASIDQAAGENIPLRIMLLLMDEVFDLQHKNQWLLRRIVPILRQLLKATYGDTINRKIVDHVDLMTSAEQMAEYLKKLRDAFWPDGVLAEPRTERDHNTKMRTRIVCKAKMLGSVSDDMKTLMGQEVIRKGVTRVFDMFQHRQLNRRLVYVFLEGVIITLFPHNKFSDLFCKLHSRSSRLKAKEEMAKSASMKDSSIRKRTTKR</sequence>
<feature type="domain" description="PXA" evidence="6">
    <location>
        <begin position="392"/>
        <end position="578"/>
    </location>
</feature>
<keyword evidence="8" id="KW-1185">Reference proteome</keyword>
<keyword evidence="3" id="KW-1133">Transmembrane helix</keyword>
<dbReference type="InterPro" id="IPR036691">
    <property type="entry name" value="Endo/exonu/phosph_ase_sf"/>
</dbReference>
<dbReference type="PROSITE" id="PS51207">
    <property type="entry name" value="PXA"/>
    <property type="match status" value="1"/>
</dbReference>
<keyword evidence="3" id="KW-0812">Transmembrane</keyword>
<name>A0A8S3PLQ8_MYTED</name>
<feature type="domain" description="PX" evidence="5">
    <location>
        <begin position="866"/>
        <end position="986"/>
    </location>
</feature>
<feature type="transmembrane region" description="Helical" evidence="3">
    <location>
        <begin position="312"/>
        <end position="345"/>
    </location>
</feature>
<dbReference type="SMART" id="SM00315">
    <property type="entry name" value="RGS"/>
    <property type="match status" value="1"/>
</dbReference>
<organism evidence="7 8">
    <name type="scientific">Mytilus edulis</name>
    <name type="common">Blue mussel</name>
    <dbReference type="NCBI Taxonomy" id="6550"/>
    <lineage>
        <taxon>Eukaryota</taxon>
        <taxon>Metazoa</taxon>
        <taxon>Spiralia</taxon>
        <taxon>Lophotrochozoa</taxon>
        <taxon>Mollusca</taxon>
        <taxon>Bivalvia</taxon>
        <taxon>Autobranchia</taxon>
        <taxon>Pteriomorphia</taxon>
        <taxon>Mytilida</taxon>
        <taxon>Mytiloidea</taxon>
        <taxon>Mytilidae</taxon>
        <taxon>Mytilinae</taxon>
        <taxon>Mytilus</taxon>
    </lineage>
</organism>
<accession>A0A8S3PLQ8</accession>
<dbReference type="InterPro" id="IPR044926">
    <property type="entry name" value="RGS_subdomain_2"/>
</dbReference>
<dbReference type="SUPFAM" id="SSF64268">
    <property type="entry name" value="PX domain"/>
    <property type="match status" value="1"/>
</dbReference>
<dbReference type="GO" id="GO:0035091">
    <property type="term" value="F:phosphatidylinositol binding"/>
    <property type="evidence" value="ECO:0007669"/>
    <property type="project" value="InterPro"/>
</dbReference>
<dbReference type="OrthoDB" id="5772781at2759"/>
<evidence type="ECO:0000313" key="7">
    <source>
        <dbReference type="EMBL" id="CAG2184398.1"/>
    </source>
</evidence>
<dbReference type="InterPro" id="IPR001683">
    <property type="entry name" value="PX_dom"/>
</dbReference>
<comment type="caution">
    <text evidence="7">The sequence shown here is derived from an EMBL/GenBank/DDBJ whole genome shotgun (WGS) entry which is preliminary data.</text>
</comment>
<dbReference type="PROSITE" id="PS50195">
    <property type="entry name" value="PX"/>
    <property type="match status" value="1"/>
</dbReference>
<dbReference type="Gene3D" id="3.30.1520.10">
    <property type="entry name" value="Phox-like domain"/>
    <property type="match status" value="1"/>
</dbReference>
<dbReference type="SUPFAM" id="SSF48097">
    <property type="entry name" value="Regulator of G-protein signaling, RGS"/>
    <property type="match status" value="1"/>
</dbReference>
<dbReference type="PROSITE" id="PS50132">
    <property type="entry name" value="RGS"/>
    <property type="match status" value="1"/>
</dbReference>
<dbReference type="InterPro" id="IPR036871">
    <property type="entry name" value="PX_dom_sf"/>
</dbReference>
<dbReference type="Pfam" id="PF02194">
    <property type="entry name" value="PXA"/>
    <property type="match status" value="1"/>
</dbReference>
<dbReference type="EMBL" id="CAJPWZ010000004">
    <property type="protein sequence ID" value="CAG2184398.1"/>
    <property type="molecule type" value="Genomic_DNA"/>
</dbReference>
<dbReference type="Proteomes" id="UP000683360">
    <property type="component" value="Unassembled WGS sequence"/>
</dbReference>
<dbReference type="InterPro" id="IPR036305">
    <property type="entry name" value="RGS_sf"/>
</dbReference>
<dbReference type="InterPro" id="IPR013937">
    <property type="entry name" value="Sorting_nexin_C"/>
</dbReference>
<dbReference type="PANTHER" id="PTHR22775">
    <property type="entry name" value="SORTING NEXIN"/>
    <property type="match status" value="1"/>
</dbReference>
<reference evidence="7" key="1">
    <citation type="submission" date="2021-03" db="EMBL/GenBank/DDBJ databases">
        <authorList>
            <person name="Bekaert M."/>
        </authorList>
    </citation>
    <scope>NUCLEOTIDE SEQUENCE</scope>
</reference>
<comment type="similarity">
    <text evidence="1">Belongs to the sorting nexin family.</text>
</comment>
<dbReference type="PANTHER" id="PTHR22775:SF3">
    <property type="entry name" value="SORTING NEXIN-13"/>
    <property type="match status" value="1"/>
</dbReference>
<keyword evidence="3" id="KW-0472">Membrane</keyword>
<dbReference type="Pfam" id="PF00787">
    <property type="entry name" value="PX"/>
    <property type="match status" value="1"/>
</dbReference>
<dbReference type="InterPro" id="IPR003114">
    <property type="entry name" value="Phox_assoc"/>
</dbReference>
<dbReference type="SUPFAM" id="SSF56219">
    <property type="entry name" value="DNase I-like"/>
    <property type="match status" value="1"/>
</dbReference>
<dbReference type="SMART" id="SM00312">
    <property type="entry name" value="PX"/>
    <property type="match status" value="1"/>
</dbReference>
<evidence type="ECO:0000313" key="8">
    <source>
        <dbReference type="Proteomes" id="UP000683360"/>
    </source>
</evidence>
<proteinExistence type="inferred from homology"/>
<dbReference type="AlphaFoldDB" id="A0A8S3PLQ8"/>
<dbReference type="Pfam" id="PF00615">
    <property type="entry name" value="RGS"/>
    <property type="match status" value="1"/>
</dbReference>
<feature type="domain" description="RGS" evidence="4">
    <location>
        <begin position="668"/>
        <end position="806"/>
    </location>
</feature>
<evidence type="ECO:0000259" key="4">
    <source>
        <dbReference type="PROSITE" id="PS50132"/>
    </source>
</evidence>
<dbReference type="GO" id="GO:0005769">
    <property type="term" value="C:early endosome"/>
    <property type="evidence" value="ECO:0007669"/>
    <property type="project" value="TreeGrafter"/>
</dbReference>
<protein>
    <submittedName>
        <fullName evidence="7">SNX13</fullName>
    </submittedName>
</protein>
<evidence type="ECO:0000259" key="6">
    <source>
        <dbReference type="PROSITE" id="PS51207"/>
    </source>
</evidence>
<dbReference type="InterPro" id="IPR016137">
    <property type="entry name" value="RGS"/>
</dbReference>
<gene>
    <name evidence="7" type="ORF">MEDL_37</name>
</gene>